<feature type="compositionally biased region" description="Basic and acidic residues" evidence="3">
    <location>
        <begin position="660"/>
        <end position="690"/>
    </location>
</feature>
<reference evidence="4" key="1">
    <citation type="submission" date="2014-09" db="EMBL/GenBank/DDBJ databases">
        <authorList>
            <person name="Magalhaes I.L.F."/>
            <person name="Oliveira U."/>
            <person name="Santos F.R."/>
            <person name="Vidigal T.H.D.A."/>
            <person name="Brescovit A.D."/>
            <person name="Santos A.J."/>
        </authorList>
    </citation>
    <scope>NUCLEOTIDE SEQUENCE</scope>
</reference>
<evidence type="ECO:0000256" key="1">
    <source>
        <dbReference type="ARBA" id="ARBA00023157"/>
    </source>
</evidence>
<dbReference type="PANTHER" id="PTHR11388">
    <property type="entry name" value="ORGANIC ANION TRANSPORTER"/>
    <property type="match status" value="1"/>
</dbReference>
<evidence type="ECO:0000313" key="4">
    <source>
        <dbReference type="EMBL" id="JAG52127.1"/>
    </source>
</evidence>
<dbReference type="CDD" id="cd17336">
    <property type="entry name" value="MFS_SLCO_OATP"/>
    <property type="match status" value="1"/>
</dbReference>
<feature type="transmembrane region" description="Helical" evidence="2">
    <location>
        <begin position="279"/>
        <end position="300"/>
    </location>
</feature>
<accession>A0A0K8SFR7</accession>
<feature type="region of interest" description="Disordered" evidence="3">
    <location>
        <begin position="652"/>
        <end position="690"/>
    </location>
</feature>
<keyword evidence="1" id="KW-1015">Disulfide bond</keyword>
<feature type="transmembrane region" description="Helical" evidence="2">
    <location>
        <begin position="382"/>
        <end position="403"/>
    </location>
</feature>
<dbReference type="SUPFAM" id="SSF103473">
    <property type="entry name" value="MFS general substrate transporter"/>
    <property type="match status" value="1"/>
</dbReference>
<name>A0A0K8SFR7_LYGHE</name>
<dbReference type="InterPro" id="IPR004156">
    <property type="entry name" value="OATP"/>
</dbReference>
<proteinExistence type="inferred from homology"/>
<keyword evidence="2" id="KW-0812">Transmembrane</keyword>
<feature type="transmembrane region" description="Helical" evidence="2">
    <location>
        <begin position="415"/>
        <end position="434"/>
    </location>
</feature>
<feature type="transmembrane region" description="Helical" evidence="2">
    <location>
        <begin position="48"/>
        <end position="67"/>
    </location>
</feature>
<protein>
    <recommendedName>
        <fullName evidence="2">Solute carrier organic anion transporter family member</fullName>
    </recommendedName>
</protein>
<dbReference type="NCBIfam" id="TIGR00805">
    <property type="entry name" value="oat"/>
    <property type="match status" value="1"/>
</dbReference>
<dbReference type="GO" id="GO:0015347">
    <property type="term" value="F:sodium-independent organic anion transmembrane transporter activity"/>
    <property type="evidence" value="ECO:0007669"/>
    <property type="project" value="TreeGrafter"/>
</dbReference>
<comment type="similarity">
    <text evidence="2">Belongs to the organo anion transporter (TC 2.A.60) family.</text>
</comment>
<dbReference type="AlphaFoldDB" id="A0A0K8SFR7"/>
<evidence type="ECO:0000256" key="3">
    <source>
        <dbReference type="SAM" id="MobiDB-lite"/>
    </source>
</evidence>
<dbReference type="InterPro" id="IPR036259">
    <property type="entry name" value="MFS_trans_sf"/>
</dbReference>
<feature type="compositionally biased region" description="Basic and acidic residues" evidence="3">
    <location>
        <begin position="1"/>
        <end position="10"/>
    </location>
</feature>
<dbReference type="Pfam" id="PF03137">
    <property type="entry name" value="OATP"/>
    <property type="match status" value="1"/>
</dbReference>
<dbReference type="EMBL" id="GBRD01013699">
    <property type="protein sequence ID" value="JAG52127.1"/>
    <property type="molecule type" value="Transcribed_RNA"/>
</dbReference>
<keyword evidence="2" id="KW-0406">Ion transport</keyword>
<feature type="transmembrane region" description="Helical" evidence="2">
    <location>
        <begin position="119"/>
        <end position="138"/>
    </location>
</feature>
<organism evidence="4">
    <name type="scientific">Lygus hesperus</name>
    <name type="common">Western plant bug</name>
    <dbReference type="NCBI Taxonomy" id="30085"/>
    <lineage>
        <taxon>Eukaryota</taxon>
        <taxon>Metazoa</taxon>
        <taxon>Ecdysozoa</taxon>
        <taxon>Arthropoda</taxon>
        <taxon>Hexapoda</taxon>
        <taxon>Insecta</taxon>
        <taxon>Pterygota</taxon>
        <taxon>Neoptera</taxon>
        <taxon>Paraneoptera</taxon>
        <taxon>Hemiptera</taxon>
        <taxon>Heteroptera</taxon>
        <taxon>Panheteroptera</taxon>
        <taxon>Cimicomorpha</taxon>
        <taxon>Miridae</taxon>
        <taxon>Mirini</taxon>
        <taxon>Lygus</taxon>
    </lineage>
</organism>
<feature type="region of interest" description="Disordered" evidence="3">
    <location>
        <begin position="1"/>
        <end position="20"/>
    </location>
</feature>
<dbReference type="GO" id="GO:0006811">
    <property type="term" value="P:monoatomic ion transport"/>
    <property type="evidence" value="ECO:0007669"/>
    <property type="project" value="UniProtKB-KW"/>
</dbReference>
<feature type="transmembrane region" description="Helical" evidence="2">
    <location>
        <begin position="87"/>
        <end position="107"/>
    </location>
</feature>
<dbReference type="PANTHER" id="PTHR11388:SF76">
    <property type="entry name" value="SOLUTE CARRIER ORGANIC ANION TRANSPORTER FAMILY MEMBER"/>
    <property type="match status" value="1"/>
</dbReference>
<keyword evidence="2" id="KW-0813">Transport</keyword>
<dbReference type="GO" id="GO:0016323">
    <property type="term" value="C:basolateral plasma membrane"/>
    <property type="evidence" value="ECO:0007669"/>
    <property type="project" value="TreeGrafter"/>
</dbReference>
<feature type="transmembrane region" description="Helical" evidence="2">
    <location>
        <begin position="568"/>
        <end position="593"/>
    </location>
</feature>
<feature type="transmembrane region" description="Helical" evidence="2">
    <location>
        <begin position="196"/>
        <end position="216"/>
    </location>
</feature>
<keyword evidence="2" id="KW-1133">Transmembrane helix</keyword>
<evidence type="ECO:0000256" key="2">
    <source>
        <dbReference type="RuleBase" id="RU362056"/>
    </source>
</evidence>
<sequence length="690" mass="76434">MSDSKKDQEATKGMLGGSPGELELNDDTTCGIWFIKGSFLQKFANKKAFVILNGIMGLVMTASYVYFGNTISTIEKRFKLNSRTTGFITVGNDISTLMFGAFITYYAGKRGHKPRWIALGVYTVVLFCILNCLPHFLYGSGEDALMLTSEYGGSGEMNASVTQDILERHNKQMLCQNKEGASVKCQEEDGGYGPTILLFVAQFISGLGGSLYYTLGTTYMDDNIKKSKTPALISISYFIRMLGPAIGASLSGYCLSLYISPKLHPKINNRDPRWLGAWWLGWIVLSIFMFIMASLVALFPRHLPRAYIRRQQSQQSAPETVTDEAPSIKDFFVTIKRLCKNKILMCNNFAGIFYLVGYMPFWTFGTKYAEIMFKQSAAKASFVTGTIGLGFAAAGLLSSGLVLSKFKPSARKMALWNVFVSILSVCGLISYGFLGCLTDDQKGLSENSNELQTTFECNANCHCDFVKYSPVCSYGETFISPCHAGCQNYVTFPNGSKIFTECSCVKNQTASGHPLPSVATPGPCPADCESRFHIFLAIVCVLKFFGASGRATNFLVAMRCVDEKDKPASMGFGSFLVSLIAFIPSPIIFGYIIDTTCLVWGRTCTGNGNCWLYNPHQLRYVLCFSAAFFVFIGTILDTGVWYLVKDLKVFDDEDEEKESDETKMGKEMKEMKNGEPKYKIVPKEDKNEKP</sequence>
<dbReference type="GO" id="GO:0043252">
    <property type="term" value="P:sodium-independent organic anion transport"/>
    <property type="evidence" value="ECO:0007669"/>
    <property type="project" value="TreeGrafter"/>
</dbReference>
<feature type="transmembrane region" description="Helical" evidence="2">
    <location>
        <begin position="237"/>
        <end position="259"/>
    </location>
</feature>
<feature type="transmembrane region" description="Helical" evidence="2">
    <location>
        <begin position="618"/>
        <end position="644"/>
    </location>
</feature>
<feature type="transmembrane region" description="Helical" evidence="2">
    <location>
        <begin position="532"/>
        <end position="556"/>
    </location>
</feature>
<feature type="transmembrane region" description="Helical" evidence="2">
    <location>
        <begin position="343"/>
        <end position="362"/>
    </location>
</feature>
<comment type="subcellular location">
    <subcellularLocation>
        <location evidence="2">Cell membrane</location>
        <topology evidence="2">Multi-pass membrane protein</topology>
    </subcellularLocation>
</comment>
<keyword evidence="2" id="KW-0472">Membrane</keyword>
<dbReference type="Gene3D" id="1.20.1250.20">
    <property type="entry name" value="MFS general substrate transporter like domains"/>
    <property type="match status" value="1"/>
</dbReference>